<evidence type="ECO:0000313" key="3">
    <source>
        <dbReference type="RefSeq" id="XP_014487810.1"/>
    </source>
</evidence>
<dbReference type="KEGG" id="dqu:106751435"/>
<evidence type="ECO:0000313" key="2">
    <source>
        <dbReference type="Proteomes" id="UP000515204"/>
    </source>
</evidence>
<evidence type="ECO:0000256" key="1">
    <source>
        <dbReference type="SAM" id="Phobius"/>
    </source>
</evidence>
<proteinExistence type="predicted"/>
<keyword evidence="1" id="KW-0812">Transmembrane</keyword>
<name>A0A6P3YA35_DINQU</name>
<organism evidence="2 3">
    <name type="scientific">Dinoponera quadriceps</name>
    <name type="common">South American ant</name>
    <dbReference type="NCBI Taxonomy" id="609295"/>
    <lineage>
        <taxon>Eukaryota</taxon>
        <taxon>Metazoa</taxon>
        <taxon>Ecdysozoa</taxon>
        <taxon>Arthropoda</taxon>
        <taxon>Hexapoda</taxon>
        <taxon>Insecta</taxon>
        <taxon>Pterygota</taxon>
        <taxon>Neoptera</taxon>
        <taxon>Endopterygota</taxon>
        <taxon>Hymenoptera</taxon>
        <taxon>Apocrita</taxon>
        <taxon>Aculeata</taxon>
        <taxon>Formicoidea</taxon>
        <taxon>Formicidae</taxon>
        <taxon>Ponerinae</taxon>
        <taxon>Ponerini</taxon>
        <taxon>Dinoponera</taxon>
    </lineage>
</organism>
<dbReference type="Proteomes" id="UP000515204">
    <property type="component" value="Unplaced"/>
</dbReference>
<dbReference type="GeneID" id="106751435"/>
<dbReference type="RefSeq" id="XP_014487811.1">
    <property type="nucleotide sequence ID" value="XM_014632325.1"/>
</dbReference>
<feature type="transmembrane region" description="Helical" evidence="1">
    <location>
        <begin position="27"/>
        <end position="49"/>
    </location>
</feature>
<gene>
    <name evidence="3 4" type="primary">LOC106751435</name>
</gene>
<keyword evidence="2" id="KW-1185">Reference proteome</keyword>
<keyword evidence="1" id="KW-1133">Transmembrane helix</keyword>
<keyword evidence="1" id="KW-0472">Membrane</keyword>
<evidence type="ECO:0000313" key="4">
    <source>
        <dbReference type="RefSeq" id="XP_014487811.1"/>
    </source>
</evidence>
<dbReference type="RefSeq" id="XP_014487810.1">
    <property type="nucleotide sequence ID" value="XM_014632324.1"/>
</dbReference>
<protein>
    <submittedName>
        <fullName evidence="3">Uncharacterized protein LOC106751435 isoform X1</fullName>
    </submittedName>
    <submittedName>
        <fullName evidence="4">Uncharacterized protein LOC106751435 isoform X2</fullName>
    </submittedName>
</protein>
<feature type="transmembrane region" description="Helical" evidence="1">
    <location>
        <begin position="61"/>
        <end position="81"/>
    </location>
</feature>
<sequence length="112" mass="12869">MFFGTCFLCSFIAESMSYGIASIFSHAVISMFIGSTITCFMVLFLMQSIGQPYPLPLYRTLLMHMTYIQYVLEAFLTAAYGNGRKRLHCPLEKIYCQYSTPKEILRIMGKNF</sequence>
<accession>A0A6P3YA35</accession>
<reference evidence="3 4" key="1">
    <citation type="submission" date="2025-04" db="UniProtKB">
        <authorList>
            <consortium name="RefSeq"/>
        </authorList>
    </citation>
    <scope>IDENTIFICATION</scope>
</reference>
<dbReference type="OrthoDB" id="66620at2759"/>
<dbReference type="AlphaFoldDB" id="A0A6P3YA35"/>